<accession>C8PTT0</accession>
<dbReference type="PANTHER" id="PTHR45661">
    <property type="entry name" value="SURFACE ANTIGEN"/>
    <property type="match status" value="1"/>
</dbReference>
<dbReference type="PROSITE" id="PS51257">
    <property type="entry name" value="PROKAR_LIPOPROTEIN"/>
    <property type="match status" value="1"/>
</dbReference>
<dbReference type="Gene3D" id="3.80.10.10">
    <property type="entry name" value="Ribonuclease Inhibitor"/>
    <property type="match status" value="3"/>
</dbReference>
<dbReference type="InterPro" id="IPR026906">
    <property type="entry name" value="LRR_5"/>
</dbReference>
<dbReference type="AlphaFoldDB" id="C8PTT0"/>
<dbReference type="OrthoDB" id="361769at2"/>
<dbReference type="InterPro" id="IPR032675">
    <property type="entry name" value="LRR_dom_sf"/>
</dbReference>
<comment type="caution">
    <text evidence="3">The sequence shown here is derived from an EMBL/GenBank/DDBJ whole genome shotgun (WGS) entry which is preliminary data.</text>
</comment>
<feature type="domain" description="Bacterial repeat" evidence="2">
    <location>
        <begin position="35"/>
        <end position="110"/>
    </location>
</feature>
<dbReference type="SUPFAM" id="SSF52058">
    <property type="entry name" value="L domain-like"/>
    <property type="match status" value="1"/>
</dbReference>
<dbReference type="Gene3D" id="3.40.50.12480">
    <property type="match status" value="1"/>
</dbReference>
<dbReference type="EMBL" id="ACYH01000071">
    <property type="protein sequence ID" value="EEV19228.1"/>
    <property type="molecule type" value="Genomic_DNA"/>
</dbReference>
<organism evidence="3 4">
    <name type="scientific">Treponema vincentii ATCC 35580</name>
    <dbReference type="NCBI Taxonomy" id="596324"/>
    <lineage>
        <taxon>Bacteria</taxon>
        <taxon>Pseudomonadati</taxon>
        <taxon>Spirochaetota</taxon>
        <taxon>Spirochaetia</taxon>
        <taxon>Spirochaetales</taxon>
        <taxon>Treponemataceae</taxon>
        <taxon>Treponema</taxon>
    </lineage>
</organism>
<feature type="domain" description="Bacterial repeat" evidence="2">
    <location>
        <begin position="119"/>
        <end position="168"/>
    </location>
</feature>
<dbReference type="eggNOG" id="COG5492">
    <property type="taxonomic scope" value="Bacteria"/>
</dbReference>
<dbReference type="InterPro" id="IPR044060">
    <property type="entry name" value="Bacterial_rp_domain"/>
</dbReference>
<evidence type="ECO:0000313" key="4">
    <source>
        <dbReference type="Proteomes" id="UP000004509"/>
    </source>
</evidence>
<dbReference type="InterPro" id="IPR053139">
    <property type="entry name" value="Surface_bspA-like"/>
</dbReference>
<dbReference type="Pfam" id="PF18998">
    <property type="entry name" value="Flg_new_2"/>
    <property type="match status" value="2"/>
</dbReference>
<dbReference type="STRING" id="596324.TREVI0001_0121"/>
<proteinExistence type="predicted"/>
<keyword evidence="1" id="KW-0732">Signal</keyword>
<evidence type="ECO:0000256" key="1">
    <source>
        <dbReference type="SAM" id="SignalP"/>
    </source>
</evidence>
<protein>
    <recommendedName>
        <fullName evidence="2">Bacterial repeat domain-containing protein</fullName>
    </recommendedName>
</protein>
<evidence type="ECO:0000313" key="3">
    <source>
        <dbReference type="EMBL" id="EEV19228.1"/>
    </source>
</evidence>
<feature type="signal peptide" evidence="1">
    <location>
        <begin position="1"/>
        <end position="26"/>
    </location>
</feature>
<dbReference type="Pfam" id="PF13306">
    <property type="entry name" value="LRR_5"/>
    <property type="match status" value="3"/>
</dbReference>
<dbReference type="PANTHER" id="PTHR45661:SF3">
    <property type="entry name" value="IG-LIKE DOMAIN-CONTAINING PROTEIN"/>
    <property type="match status" value="1"/>
</dbReference>
<feature type="non-terminal residue" evidence="3">
    <location>
        <position position="543"/>
    </location>
</feature>
<sequence>MKRRYILLLSALVLFTGAVIMTGCPAHVQPQTQKYKVTLNSGKHGSVTVNPALPEDGMVEAHTWLSFTAQPDEGYEVDTWTGANRNYPDNTTATLTVMADTTVSVTFKRIGYSSEKQKYKVTLVQPEHGTVTVKPALSEDGMIPQHTRLTFTVTPEPGWKVNKWTGAGIWQDKIGYDVENNEVHLSVTEDVIVSVTMIEEGKADASLLKIDSTGRLTGVTNKYRLKGSLALPNTVTAIGSEAFADCTDLTSVIIPDSVTSIGYNAFYLCTGLTGVTIGNNVTEIDESAFSGCHNLTSITVPDSVTKIGNFAFSGCKSLTSVTIGKGVTKIDMSAFSRCNKIETLNINCKTVPYLGMTSLKELTLDDNVNEIGEQAFYSCTDLTNVTIPNSVTKIGNKAFQGCTGLTDVIIPDSVTEIGKAAFKDCSNITGLTIGKGLTTIHDEDYYSNEFPFDGCNKIEKLNINCKTVPRLNIKSLKEVIIGDNAAIINGYSFSNYTSLTNITIGNNVTTISDNAFSGCTGLTDVIIPDSVTEIGASAFASCT</sequence>
<reference evidence="3 4" key="1">
    <citation type="submission" date="2009-07" db="EMBL/GenBank/DDBJ databases">
        <authorList>
            <person name="Madupu R."/>
            <person name="Sebastian Y."/>
            <person name="Durkin A.S."/>
            <person name="Torralba M."/>
            <person name="Methe B."/>
            <person name="Sutton G.G."/>
            <person name="Strausberg R.L."/>
            <person name="Nelson K.E."/>
        </authorList>
    </citation>
    <scope>NUCLEOTIDE SEQUENCE [LARGE SCALE GENOMIC DNA]</scope>
    <source>
        <strain evidence="3 4">ATCC 35580</strain>
    </source>
</reference>
<dbReference type="RefSeq" id="WP_006190301.1">
    <property type="nucleotide sequence ID" value="NZ_ACYH01000071.1"/>
</dbReference>
<gene>
    <name evidence="3" type="ORF">TREVI0001_0121</name>
</gene>
<name>C8PTT0_9SPIR</name>
<evidence type="ECO:0000259" key="2">
    <source>
        <dbReference type="Pfam" id="PF18998"/>
    </source>
</evidence>
<dbReference type="Proteomes" id="UP000004509">
    <property type="component" value="Unassembled WGS sequence"/>
</dbReference>
<feature type="chain" id="PRO_5002991363" description="Bacterial repeat domain-containing protein" evidence="1">
    <location>
        <begin position="27"/>
        <end position="543"/>
    </location>
</feature>